<dbReference type="Proteomes" id="UP000315295">
    <property type="component" value="Unassembled WGS sequence"/>
</dbReference>
<organism evidence="1 2">
    <name type="scientific">Malus baccata</name>
    <name type="common">Siberian crab apple</name>
    <name type="synonym">Pyrus baccata</name>
    <dbReference type="NCBI Taxonomy" id="106549"/>
    <lineage>
        <taxon>Eukaryota</taxon>
        <taxon>Viridiplantae</taxon>
        <taxon>Streptophyta</taxon>
        <taxon>Embryophyta</taxon>
        <taxon>Tracheophyta</taxon>
        <taxon>Spermatophyta</taxon>
        <taxon>Magnoliopsida</taxon>
        <taxon>eudicotyledons</taxon>
        <taxon>Gunneridae</taxon>
        <taxon>Pentapetalae</taxon>
        <taxon>rosids</taxon>
        <taxon>fabids</taxon>
        <taxon>Rosales</taxon>
        <taxon>Rosaceae</taxon>
        <taxon>Amygdaloideae</taxon>
        <taxon>Maleae</taxon>
        <taxon>Malus</taxon>
    </lineage>
</organism>
<dbReference type="AlphaFoldDB" id="A0A540LME1"/>
<proteinExistence type="predicted"/>
<accession>A0A540LME1</accession>
<evidence type="ECO:0000313" key="1">
    <source>
        <dbReference type="EMBL" id="TQD87656.1"/>
    </source>
</evidence>
<name>A0A540LME1_MALBA</name>
<reference evidence="1 2" key="1">
    <citation type="journal article" date="2019" name="G3 (Bethesda)">
        <title>Sequencing of a Wild Apple (Malus baccata) Genome Unravels the Differences Between Cultivated and Wild Apple Species Regarding Disease Resistance and Cold Tolerance.</title>
        <authorList>
            <person name="Chen X."/>
        </authorList>
    </citation>
    <scope>NUCLEOTIDE SEQUENCE [LARGE SCALE GENOMIC DNA]</scope>
    <source>
        <strain evidence="2">cv. Shandingzi</strain>
        <tissue evidence="1">Leaves</tissue>
    </source>
</reference>
<dbReference type="EMBL" id="VIEB01000530">
    <property type="protein sequence ID" value="TQD87656.1"/>
    <property type="molecule type" value="Genomic_DNA"/>
</dbReference>
<keyword evidence="2" id="KW-1185">Reference proteome</keyword>
<sequence length="65" mass="7756">MILWPSFFNVFKDDNRLGNRFSPVKKDCNLLVIWIAVQQKFTLVGKVINAMEKEEKEEERRQKSI</sequence>
<protein>
    <submittedName>
        <fullName evidence="1">Uncharacterized protein</fullName>
    </submittedName>
</protein>
<gene>
    <name evidence="1" type="ORF">C1H46_026774</name>
</gene>
<comment type="caution">
    <text evidence="1">The sequence shown here is derived from an EMBL/GenBank/DDBJ whole genome shotgun (WGS) entry which is preliminary data.</text>
</comment>
<evidence type="ECO:0000313" key="2">
    <source>
        <dbReference type="Proteomes" id="UP000315295"/>
    </source>
</evidence>